<dbReference type="AlphaFoldDB" id="A0AAD9JAW1"/>
<keyword evidence="13" id="KW-1185">Reference proteome</keyword>
<keyword evidence="4 10" id="KW-0812">Transmembrane</keyword>
<comment type="cofactor">
    <cofactor evidence="1">
        <name>Mn(2+)</name>
        <dbReference type="ChEBI" id="CHEBI:29035"/>
    </cofactor>
</comment>
<dbReference type="PANTHER" id="PTHR13315:SF0">
    <property type="entry name" value="METALLOPHOSPHOESTERASE 1"/>
    <property type="match status" value="1"/>
</dbReference>
<reference evidence="12" key="1">
    <citation type="journal article" date="2023" name="Mol. Biol. Evol.">
        <title>Third-Generation Sequencing Reveals the Adaptive Role of the Epigenome in Three Deep-Sea Polychaetes.</title>
        <authorList>
            <person name="Perez M."/>
            <person name="Aroh O."/>
            <person name="Sun Y."/>
            <person name="Lan Y."/>
            <person name="Juniper S.K."/>
            <person name="Young C.R."/>
            <person name="Angers B."/>
            <person name="Qian P.Y."/>
        </authorList>
    </citation>
    <scope>NUCLEOTIDE SEQUENCE</scope>
    <source>
        <strain evidence="12">P08H-3</strain>
    </source>
</reference>
<evidence type="ECO:0000256" key="3">
    <source>
        <dbReference type="ARBA" id="ARBA00008895"/>
    </source>
</evidence>
<evidence type="ECO:0000256" key="9">
    <source>
        <dbReference type="ARBA" id="ARBA00023211"/>
    </source>
</evidence>
<evidence type="ECO:0000256" key="6">
    <source>
        <dbReference type="ARBA" id="ARBA00022801"/>
    </source>
</evidence>
<keyword evidence="9" id="KW-0464">Manganese</keyword>
<comment type="subcellular location">
    <subcellularLocation>
        <location evidence="2">Membrane</location>
        <topology evidence="2">Multi-pass membrane protein</topology>
    </subcellularLocation>
</comment>
<accession>A0AAD9JAW1</accession>
<evidence type="ECO:0000256" key="2">
    <source>
        <dbReference type="ARBA" id="ARBA00004141"/>
    </source>
</evidence>
<dbReference type="PANTHER" id="PTHR13315">
    <property type="entry name" value="METALLO PHOSPHOESTERASE RELATED"/>
    <property type="match status" value="1"/>
</dbReference>
<dbReference type="SUPFAM" id="SSF56300">
    <property type="entry name" value="Metallo-dependent phosphatases"/>
    <property type="match status" value="1"/>
</dbReference>
<dbReference type="InterPro" id="IPR033308">
    <property type="entry name" value="PGAP5/Cdc1/Ted1"/>
</dbReference>
<dbReference type="Gene3D" id="3.60.21.10">
    <property type="match status" value="1"/>
</dbReference>
<comment type="caution">
    <text evidence="12">The sequence shown here is derived from an EMBL/GenBank/DDBJ whole genome shotgun (WGS) entry which is preliminary data.</text>
</comment>
<dbReference type="GO" id="GO:0016787">
    <property type="term" value="F:hydrolase activity"/>
    <property type="evidence" value="ECO:0007669"/>
    <property type="project" value="UniProtKB-KW"/>
</dbReference>
<dbReference type="EMBL" id="JAODUP010000468">
    <property type="protein sequence ID" value="KAK2149085.1"/>
    <property type="molecule type" value="Genomic_DNA"/>
</dbReference>
<evidence type="ECO:0000256" key="5">
    <source>
        <dbReference type="ARBA" id="ARBA00022723"/>
    </source>
</evidence>
<dbReference type="GO" id="GO:0006506">
    <property type="term" value="P:GPI anchor biosynthetic process"/>
    <property type="evidence" value="ECO:0007669"/>
    <property type="project" value="InterPro"/>
</dbReference>
<dbReference type="Pfam" id="PF00149">
    <property type="entry name" value="Metallophos"/>
    <property type="match status" value="1"/>
</dbReference>
<evidence type="ECO:0000256" key="1">
    <source>
        <dbReference type="ARBA" id="ARBA00001936"/>
    </source>
</evidence>
<keyword evidence="5" id="KW-0479">Metal-binding</keyword>
<keyword evidence="6" id="KW-0378">Hydrolase</keyword>
<keyword evidence="8 10" id="KW-0472">Membrane</keyword>
<feature type="domain" description="Calcineurin-like phosphoesterase" evidence="11">
    <location>
        <begin position="63"/>
        <end position="299"/>
    </location>
</feature>
<gene>
    <name evidence="12" type="ORF">LSH36_468g02044</name>
</gene>
<evidence type="ECO:0000256" key="8">
    <source>
        <dbReference type="ARBA" id="ARBA00023136"/>
    </source>
</evidence>
<dbReference type="Proteomes" id="UP001208570">
    <property type="component" value="Unassembled WGS sequence"/>
</dbReference>
<feature type="transmembrane region" description="Helical" evidence="10">
    <location>
        <begin position="12"/>
        <end position="36"/>
    </location>
</feature>
<dbReference type="InterPro" id="IPR004843">
    <property type="entry name" value="Calcineurin-like_PHP"/>
</dbReference>
<comment type="similarity">
    <text evidence="3">Belongs to the metallophosphoesterase superfamily. MPPE1 family.</text>
</comment>
<evidence type="ECO:0000313" key="13">
    <source>
        <dbReference type="Proteomes" id="UP001208570"/>
    </source>
</evidence>
<dbReference type="InterPro" id="IPR029052">
    <property type="entry name" value="Metallo-depent_PP-like"/>
</dbReference>
<evidence type="ECO:0000256" key="7">
    <source>
        <dbReference type="ARBA" id="ARBA00022989"/>
    </source>
</evidence>
<dbReference type="GO" id="GO:0016020">
    <property type="term" value="C:membrane"/>
    <property type="evidence" value="ECO:0007669"/>
    <property type="project" value="UniProtKB-SubCell"/>
</dbReference>
<keyword evidence="7 10" id="KW-1133">Transmembrane helix</keyword>
<name>A0AAD9JAW1_9ANNE</name>
<evidence type="ECO:0000256" key="10">
    <source>
        <dbReference type="SAM" id="Phobius"/>
    </source>
</evidence>
<feature type="transmembrane region" description="Helical" evidence="10">
    <location>
        <begin position="354"/>
        <end position="372"/>
    </location>
</feature>
<evidence type="ECO:0000313" key="12">
    <source>
        <dbReference type="EMBL" id="KAK2149085.1"/>
    </source>
</evidence>
<dbReference type="GO" id="GO:0046872">
    <property type="term" value="F:metal ion binding"/>
    <property type="evidence" value="ECO:0007669"/>
    <property type="project" value="UniProtKB-KW"/>
</dbReference>
<proteinExistence type="inferred from homology"/>
<sequence length="383" mass="44665">MMKLLTARMSLKPWLSLVILISGLFIYNEFLVYYLVLLQCSWPKLDSGMLDLGVGTQHHGEVKALILADTHLLGSRDGHWFDKLRREWQMERSFQTALTLFSPEVVFLLGDVFDEGKWCSDTEFHYYVTRFNKMFRHSDDIKLEVVAGNHDIGFHYMVDEHKRHRFSSVFKAPSVRMLNIKNNLFVLLNSVAFEGDRCDMCTEAMEQLQDITEELSCAQGSADVKCVSKGVFKYTRPIILQHYPMYRDSDRNCTGPDVAPPKDKYKLFRPKWDCLSKEASDMLFHKLHPRLVISGHTHHFCHRYHSDGTPEWTIASISWRNKPNPSFFLLTINNKEHAISKCFVPQEQTVINTYMYGGVFITLWFVIPRLWARRPTAPTRKRS</sequence>
<evidence type="ECO:0000259" key="11">
    <source>
        <dbReference type="Pfam" id="PF00149"/>
    </source>
</evidence>
<evidence type="ECO:0000256" key="4">
    <source>
        <dbReference type="ARBA" id="ARBA00022692"/>
    </source>
</evidence>
<organism evidence="12 13">
    <name type="scientific">Paralvinella palmiformis</name>
    <dbReference type="NCBI Taxonomy" id="53620"/>
    <lineage>
        <taxon>Eukaryota</taxon>
        <taxon>Metazoa</taxon>
        <taxon>Spiralia</taxon>
        <taxon>Lophotrochozoa</taxon>
        <taxon>Annelida</taxon>
        <taxon>Polychaeta</taxon>
        <taxon>Sedentaria</taxon>
        <taxon>Canalipalpata</taxon>
        <taxon>Terebellida</taxon>
        <taxon>Terebelliformia</taxon>
        <taxon>Alvinellidae</taxon>
        <taxon>Paralvinella</taxon>
    </lineage>
</organism>
<protein>
    <recommendedName>
        <fullName evidence="11">Calcineurin-like phosphoesterase domain-containing protein</fullName>
    </recommendedName>
</protein>